<dbReference type="OrthoDB" id="6712355at2"/>
<keyword evidence="4" id="KW-1185">Reference proteome</keyword>
<accession>A0A1Y3CC25</accession>
<sequence>MSNMTSPEKSPWGWKAVIISVILSCIFLGFFYLAVTNEPDYMPSQKRAEAVKNKTAANTHDGMQMSDEEMQHMQNHTSNTEHSH</sequence>
<keyword evidence="2" id="KW-1133">Transmembrane helix</keyword>
<dbReference type="Proteomes" id="UP000242765">
    <property type="component" value="Unassembled WGS sequence"/>
</dbReference>
<proteinExistence type="predicted"/>
<keyword evidence="2" id="KW-0472">Membrane</keyword>
<evidence type="ECO:0000256" key="1">
    <source>
        <dbReference type="SAM" id="MobiDB-lite"/>
    </source>
</evidence>
<keyword evidence="2" id="KW-0812">Transmembrane</keyword>
<dbReference type="EMBL" id="NEGB01000010">
    <property type="protein sequence ID" value="OTG63174.1"/>
    <property type="molecule type" value="Genomic_DNA"/>
</dbReference>
<feature type="region of interest" description="Disordered" evidence="1">
    <location>
        <begin position="46"/>
        <end position="84"/>
    </location>
</feature>
<feature type="transmembrane region" description="Helical" evidence="2">
    <location>
        <begin position="12"/>
        <end position="35"/>
    </location>
</feature>
<dbReference type="RefSeq" id="WP_086204528.1">
    <property type="nucleotide sequence ID" value="NZ_NEGB01000010.1"/>
</dbReference>
<evidence type="ECO:0000256" key="2">
    <source>
        <dbReference type="SAM" id="Phobius"/>
    </source>
</evidence>
<comment type="caution">
    <text evidence="3">The sequence shown here is derived from an EMBL/GenBank/DDBJ whole genome shotgun (WGS) entry which is preliminary data.</text>
</comment>
<name>A0A1Y3CC25_9GAMM</name>
<evidence type="ECO:0000313" key="4">
    <source>
        <dbReference type="Proteomes" id="UP000242765"/>
    </source>
</evidence>
<evidence type="ECO:0000313" key="3">
    <source>
        <dbReference type="EMBL" id="OTG63174.1"/>
    </source>
</evidence>
<dbReference type="AlphaFoldDB" id="A0A1Y3CC25"/>
<dbReference type="STRING" id="1977882.B9T28_13635"/>
<evidence type="ECO:0008006" key="5">
    <source>
        <dbReference type="Google" id="ProtNLM"/>
    </source>
</evidence>
<reference evidence="3 4" key="1">
    <citation type="submission" date="2017-04" db="EMBL/GenBank/DDBJ databases">
        <title>High diversity of culturable Acinetobacter species in natural soil and water ecosystems.</title>
        <authorList>
            <person name="Nemec A."/>
            <person name="Radolfova-Krizova L."/>
        </authorList>
    </citation>
    <scope>NUCLEOTIDE SEQUENCE [LARGE SCALE GENOMIC DNA]</scope>
    <source>
        <strain evidence="3 4">ANC 4999</strain>
    </source>
</reference>
<organism evidence="3 4">
    <name type="scientific">Acinetobacter silvestris</name>
    <dbReference type="NCBI Taxonomy" id="1977882"/>
    <lineage>
        <taxon>Bacteria</taxon>
        <taxon>Pseudomonadati</taxon>
        <taxon>Pseudomonadota</taxon>
        <taxon>Gammaproteobacteria</taxon>
        <taxon>Moraxellales</taxon>
        <taxon>Moraxellaceae</taxon>
        <taxon>Acinetobacter</taxon>
    </lineage>
</organism>
<gene>
    <name evidence="3" type="ORF">B9T28_13635</name>
</gene>
<protein>
    <recommendedName>
        <fullName evidence="5">DUF4199 domain-containing protein</fullName>
    </recommendedName>
</protein>